<dbReference type="AlphaFoldDB" id="A0A9N8WEV8"/>
<evidence type="ECO:0000313" key="4">
    <source>
        <dbReference type="Proteomes" id="UP000789375"/>
    </source>
</evidence>
<gene>
    <name evidence="3" type="ORF">FMOSSE_LOCUS3023</name>
</gene>
<feature type="region of interest" description="Disordered" evidence="2">
    <location>
        <begin position="99"/>
        <end position="137"/>
    </location>
</feature>
<evidence type="ECO:0000256" key="2">
    <source>
        <dbReference type="SAM" id="MobiDB-lite"/>
    </source>
</evidence>
<dbReference type="GO" id="GO:0051082">
    <property type="term" value="F:unfolded protein binding"/>
    <property type="evidence" value="ECO:0007669"/>
    <property type="project" value="TreeGrafter"/>
</dbReference>
<organism evidence="3 4">
    <name type="scientific">Funneliformis mosseae</name>
    <name type="common">Endomycorrhizal fungus</name>
    <name type="synonym">Glomus mosseae</name>
    <dbReference type="NCBI Taxonomy" id="27381"/>
    <lineage>
        <taxon>Eukaryota</taxon>
        <taxon>Fungi</taxon>
        <taxon>Fungi incertae sedis</taxon>
        <taxon>Mucoromycota</taxon>
        <taxon>Glomeromycotina</taxon>
        <taxon>Glomeromycetes</taxon>
        <taxon>Glomerales</taxon>
        <taxon>Glomeraceae</taxon>
        <taxon>Funneliformis</taxon>
    </lineage>
</organism>
<comment type="caution">
    <text evidence="3">The sequence shown here is derived from an EMBL/GenBank/DDBJ whole genome shotgun (WGS) entry which is preliminary data.</text>
</comment>
<dbReference type="GO" id="GO:1990871">
    <property type="term" value="C:Vma12-Vma22 assembly complex"/>
    <property type="evidence" value="ECO:0007669"/>
    <property type="project" value="TreeGrafter"/>
</dbReference>
<evidence type="ECO:0000313" key="3">
    <source>
        <dbReference type="EMBL" id="CAG8480987.1"/>
    </source>
</evidence>
<feature type="compositionally biased region" description="Basic and acidic residues" evidence="2">
    <location>
        <begin position="118"/>
        <end position="137"/>
    </location>
</feature>
<reference evidence="3" key="1">
    <citation type="submission" date="2021-06" db="EMBL/GenBank/DDBJ databases">
        <authorList>
            <person name="Kallberg Y."/>
            <person name="Tangrot J."/>
            <person name="Rosling A."/>
        </authorList>
    </citation>
    <scope>NUCLEOTIDE SEQUENCE</scope>
    <source>
        <strain evidence="3">87-6 pot B 2015</strain>
    </source>
</reference>
<protein>
    <recommendedName>
        <fullName evidence="1">Vacuolar ATPase assembly protein VMA22</fullName>
    </recommendedName>
</protein>
<dbReference type="InterPro" id="IPR040357">
    <property type="entry name" value="Vma22/CCDC115"/>
</dbReference>
<proteinExistence type="predicted"/>
<name>A0A9N8WEV8_FUNMO</name>
<evidence type="ECO:0000256" key="1">
    <source>
        <dbReference type="ARBA" id="ARBA00093634"/>
    </source>
</evidence>
<dbReference type="PANTHER" id="PTHR31996">
    <property type="entry name" value="COILED-COIL DOMAIN-CONTAINING PROTEIN 115"/>
    <property type="match status" value="1"/>
</dbReference>
<sequence>MEEICIKLDKVLLEYMDLISIYQENWQKISKDLECGYLQLAHSKYTMGPGRLSKDQFDGRMQAVTRSLISEIEEENLKDHNYQFTLINGYLENDDIIPDESESNQINNNSSTLRRRNIKESETEPNVKTKTEQPSKKQIVRDPIHWFGLLVPSTLRESQKHFKQSLVNMVGLLNIRNEILMKEVQFKKLKNQKEMIMQELIKSKESINEEKKTQENAL</sequence>
<keyword evidence="4" id="KW-1185">Reference proteome</keyword>
<accession>A0A9N8WEV8</accession>
<dbReference type="Proteomes" id="UP000789375">
    <property type="component" value="Unassembled WGS sequence"/>
</dbReference>
<dbReference type="PANTHER" id="PTHR31996:SF2">
    <property type="entry name" value="COILED-COIL DOMAIN-CONTAINING PROTEIN 115"/>
    <property type="match status" value="1"/>
</dbReference>
<dbReference type="Pfam" id="PF21730">
    <property type="entry name" value="Vma22_CCDC115"/>
    <property type="match status" value="1"/>
</dbReference>
<dbReference type="EMBL" id="CAJVPP010000421">
    <property type="protein sequence ID" value="CAG8480987.1"/>
    <property type="molecule type" value="Genomic_DNA"/>
</dbReference>
<dbReference type="GO" id="GO:0070072">
    <property type="term" value="P:vacuolar proton-transporting V-type ATPase complex assembly"/>
    <property type="evidence" value="ECO:0007669"/>
    <property type="project" value="InterPro"/>
</dbReference>